<dbReference type="HAMAP" id="MF_00113">
    <property type="entry name" value="QueA"/>
    <property type="match status" value="1"/>
</dbReference>
<dbReference type="Proteomes" id="UP000184334">
    <property type="component" value="Unassembled WGS sequence"/>
</dbReference>
<evidence type="ECO:0000256" key="6">
    <source>
        <dbReference type="ARBA" id="ARBA00022691"/>
    </source>
</evidence>
<dbReference type="GO" id="GO:0005737">
    <property type="term" value="C:cytoplasm"/>
    <property type="evidence" value="ECO:0007669"/>
    <property type="project" value="UniProtKB-SubCell"/>
</dbReference>
<dbReference type="EC" id="2.4.99.17" evidence="10 13"/>
<evidence type="ECO:0000256" key="5">
    <source>
        <dbReference type="ARBA" id="ARBA00022679"/>
    </source>
</evidence>
<evidence type="ECO:0000256" key="4">
    <source>
        <dbReference type="ARBA" id="ARBA00022490"/>
    </source>
</evidence>
<gene>
    <name evidence="13" type="primary">queA</name>
    <name evidence="14" type="ORF">SAMN02745164_00162</name>
</gene>
<accession>A0A1M4SF02</accession>
<dbReference type="SUPFAM" id="SSF111337">
    <property type="entry name" value="QueA-like"/>
    <property type="match status" value="1"/>
</dbReference>
<name>A0A1M4SF02_MARH1</name>
<evidence type="ECO:0000256" key="13">
    <source>
        <dbReference type="HAMAP-Rule" id="MF_00113"/>
    </source>
</evidence>
<organism evidence="14 15">
    <name type="scientific">Marinitoga hydrogenitolerans (strain DSM 16785 / JCM 12826 / AT1271)</name>
    <dbReference type="NCBI Taxonomy" id="1122195"/>
    <lineage>
        <taxon>Bacteria</taxon>
        <taxon>Thermotogati</taxon>
        <taxon>Thermotogota</taxon>
        <taxon>Thermotogae</taxon>
        <taxon>Petrotogales</taxon>
        <taxon>Petrotogaceae</taxon>
        <taxon>Marinitoga</taxon>
    </lineage>
</organism>
<keyword evidence="15" id="KW-1185">Reference proteome</keyword>
<evidence type="ECO:0000256" key="10">
    <source>
        <dbReference type="ARBA" id="ARBA00066503"/>
    </source>
</evidence>
<evidence type="ECO:0000313" key="15">
    <source>
        <dbReference type="Proteomes" id="UP000184334"/>
    </source>
</evidence>
<protein>
    <recommendedName>
        <fullName evidence="11 13">S-adenosylmethionine:tRNA ribosyltransferase-isomerase</fullName>
        <ecNumber evidence="10 13">2.4.99.17</ecNumber>
    </recommendedName>
    <alternativeName>
        <fullName evidence="12 13">Queuosine biosynthesis protein QueA</fullName>
    </alternativeName>
</protein>
<dbReference type="InterPro" id="IPR003699">
    <property type="entry name" value="QueA"/>
</dbReference>
<comment type="pathway">
    <text evidence="2 13">tRNA modification; tRNA-queuosine biosynthesis.</text>
</comment>
<keyword evidence="4 13" id="KW-0963">Cytoplasm</keyword>
<evidence type="ECO:0000256" key="3">
    <source>
        <dbReference type="ARBA" id="ARBA00011245"/>
    </source>
</evidence>
<dbReference type="InterPro" id="IPR042119">
    <property type="entry name" value="QueA_dom2"/>
</dbReference>
<dbReference type="Gene3D" id="2.40.10.240">
    <property type="entry name" value="QueA-like"/>
    <property type="match status" value="1"/>
</dbReference>
<dbReference type="RefSeq" id="WP_072862438.1">
    <property type="nucleotide sequence ID" value="NZ_FQUI01000002.1"/>
</dbReference>
<comment type="function">
    <text evidence="13">Transfers and isomerizes the ribose moiety from AdoMet to the 7-aminomethyl group of 7-deazaguanine (preQ1-tRNA) to give epoxyqueuosine (oQ-tRNA).</text>
</comment>
<dbReference type="PANTHER" id="PTHR30307">
    <property type="entry name" value="S-ADENOSYLMETHIONINE:TRNA RIBOSYLTRANSFERASE-ISOMERASE"/>
    <property type="match status" value="1"/>
</dbReference>
<dbReference type="PANTHER" id="PTHR30307:SF0">
    <property type="entry name" value="S-ADENOSYLMETHIONINE:TRNA RIBOSYLTRANSFERASE-ISOMERASE"/>
    <property type="match status" value="1"/>
</dbReference>
<evidence type="ECO:0000256" key="9">
    <source>
        <dbReference type="ARBA" id="ARBA00061210"/>
    </source>
</evidence>
<comment type="caution">
    <text evidence="14">The sequence shown here is derived from an EMBL/GenBank/DDBJ whole genome shotgun (WGS) entry which is preliminary data.</text>
</comment>
<keyword evidence="7 13" id="KW-0671">Queuosine biosynthesis</keyword>
<evidence type="ECO:0000256" key="12">
    <source>
        <dbReference type="ARBA" id="ARBA00076160"/>
    </source>
</evidence>
<comment type="catalytic activity">
    <reaction evidence="8 13">
        <text>7-aminomethyl-7-carbaguanosine(34) in tRNA + S-adenosyl-L-methionine = epoxyqueuosine(34) in tRNA + adenine + L-methionine + 2 H(+)</text>
        <dbReference type="Rhea" id="RHEA:32155"/>
        <dbReference type="Rhea" id="RHEA-COMP:10342"/>
        <dbReference type="Rhea" id="RHEA-COMP:18582"/>
        <dbReference type="ChEBI" id="CHEBI:15378"/>
        <dbReference type="ChEBI" id="CHEBI:16708"/>
        <dbReference type="ChEBI" id="CHEBI:57844"/>
        <dbReference type="ChEBI" id="CHEBI:59789"/>
        <dbReference type="ChEBI" id="CHEBI:82833"/>
        <dbReference type="ChEBI" id="CHEBI:194443"/>
        <dbReference type="EC" id="2.4.99.17"/>
    </reaction>
</comment>
<proteinExistence type="inferred from homology"/>
<dbReference type="GO" id="GO:0051075">
    <property type="term" value="F:S-adenosylmethionine:tRNA ribosyltransferase-isomerase activity"/>
    <property type="evidence" value="ECO:0007669"/>
    <property type="project" value="UniProtKB-EC"/>
</dbReference>
<evidence type="ECO:0000256" key="2">
    <source>
        <dbReference type="ARBA" id="ARBA00004691"/>
    </source>
</evidence>
<dbReference type="InterPro" id="IPR042118">
    <property type="entry name" value="QueA_dom1"/>
</dbReference>
<dbReference type="FunFam" id="2.40.10.240:FF:000002">
    <property type="entry name" value="S-adenosylmethionine:tRNA ribosyltransferase-isomerase"/>
    <property type="match status" value="1"/>
</dbReference>
<dbReference type="Gene3D" id="3.40.1780.10">
    <property type="entry name" value="QueA-like"/>
    <property type="match status" value="1"/>
</dbReference>
<dbReference type="InterPro" id="IPR036100">
    <property type="entry name" value="QueA_sf"/>
</dbReference>
<dbReference type="UniPathway" id="UPA00392"/>
<dbReference type="GO" id="GO:0008616">
    <property type="term" value="P:tRNA queuosine(34) biosynthetic process"/>
    <property type="evidence" value="ECO:0007669"/>
    <property type="project" value="UniProtKB-UniRule"/>
</dbReference>
<dbReference type="AlphaFoldDB" id="A0A1M4SF02"/>
<evidence type="ECO:0000256" key="11">
    <source>
        <dbReference type="ARBA" id="ARBA00069325"/>
    </source>
</evidence>
<dbReference type="NCBIfam" id="TIGR00113">
    <property type="entry name" value="queA"/>
    <property type="match status" value="1"/>
</dbReference>
<evidence type="ECO:0000256" key="8">
    <source>
        <dbReference type="ARBA" id="ARBA00052751"/>
    </source>
</evidence>
<dbReference type="EMBL" id="FQUI01000002">
    <property type="protein sequence ID" value="SHE30776.1"/>
    <property type="molecule type" value="Genomic_DNA"/>
</dbReference>
<evidence type="ECO:0000256" key="7">
    <source>
        <dbReference type="ARBA" id="ARBA00022785"/>
    </source>
</evidence>
<comment type="subcellular location">
    <subcellularLocation>
        <location evidence="1 13">Cytoplasm</location>
    </subcellularLocation>
</comment>
<comment type="subunit">
    <text evidence="3 13">Monomer.</text>
</comment>
<evidence type="ECO:0000313" key="14">
    <source>
        <dbReference type="EMBL" id="SHE30776.1"/>
    </source>
</evidence>
<sequence length="344" mass="39621">MRKPLYTVNDFDYELPEDYIAQKPVEPRDSSKLMVLNRDKRSIEHRKFRDIVDYLTPNDLLVINNTKVIPARLYGQKTTGANVEVLLLEKTPEENTWKALVKPGSKLKKGAEIKFSEYLYAKIIQHNSDGSRIIHFVSKKDVWEEIEKIGNMPLPPYIKNYNGPKERYQTTYAKKQGAVAAPTAGLHFTNELIEKIKNKGIKIAEVTLHVGLGTFRPVKADSIEKHEMHEEYYEVPNETVKIINEYKNNKGRIISVGTTVVRTLETIATLPKQKAYMGTTNIFIYPPYEFKLIDALITNFHLPKSTLLMLVSAFGGYDFIMNAYKTAVNERYRFFSFGDSMFIY</sequence>
<comment type="similarity">
    <text evidence="9 13">Belongs to the QueA family.</text>
</comment>
<dbReference type="OrthoDB" id="9805933at2"/>
<dbReference type="NCBIfam" id="NF001140">
    <property type="entry name" value="PRK00147.1"/>
    <property type="match status" value="1"/>
</dbReference>
<evidence type="ECO:0000256" key="1">
    <source>
        <dbReference type="ARBA" id="ARBA00004496"/>
    </source>
</evidence>
<dbReference type="Pfam" id="PF02547">
    <property type="entry name" value="Queuosine_synth"/>
    <property type="match status" value="1"/>
</dbReference>
<dbReference type="STRING" id="1122195.SAMN02745164_00162"/>
<keyword evidence="6 13" id="KW-0949">S-adenosyl-L-methionine</keyword>
<keyword evidence="5 13" id="KW-0808">Transferase</keyword>
<reference evidence="14" key="1">
    <citation type="submission" date="2016-11" db="EMBL/GenBank/DDBJ databases">
        <authorList>
            <person name="Varghese N."/>
            <person name="Submissions S."/>
        </authorList>
    </citation>
    <scope>NUCLEOTIDE SEQUENCE [LARGE SCALE GENOMIC DNA]</scope>
    <source>
        <strain evidence="14">DSM 16785</strain>
    </source>
</reference>
<dbReference type="FunFam" id="3.40.1780.10:FF:000001">
    <property type="entry name" value="S-adenosylmethionine:tRNA ribosyltransferase-isomerase"/>
    <property type="match status" value="1"/>
</dbReference>